<feature type="transmembrane region" description="Helical" evidence="1">
    <location>
        <begin position="64"/>
        <end position="92"/>
    </location>
</feature>
<evidence type="ECO:0000313" key="2">
    <source>
        <dbReference type="EMBL" id="GFY05278.1"/>
    </source>
</evidence>
<gene>
    <name evidence="2" type="ORF">TNCV_2207241</name>
</gene>
<keyword evidence="3" id="KW-1185">Reference proteome</keyword>
<evidence type="ECO:0000256" key="1">
    <source>
        <dbReference type="SAM" id="Phobius"/>
    </source>
</evidence>
<sequence>MANLSTLPWGPPGYVKEITLHETTRKYEFGFESRVRHGCISFGKEVGLSPVMDFHLERKAAHSLLYAGIIVCNKCVYSSVVLMLSVLLHLYFICPQDKKKHVNNN</sequence>
<evidence type="ECO:0000313" key="3">
    <source>
        <dbReference type="Proteomes" id="UP000887159"/>
    </source>
</evidence>
<dbReference type="Proteomes" id="UP000887159">
    <property type="component" value="Unassembled WGS sequence"/>
</dbReference>
<keyword evidence="1" id="KW-0472">Membrane</keyword>
<dbReference type="EMBL" id="BMAU01021250">
    <property type="protein sequence ID" value="GFY05278.1"/>
    <property type="molecule type" value="Genomic_DNA"/>
</dbReference>
<name>A0A8X6S5R0_TRICX</name>
<keyword evidence="1" id="KW-0812">Transmembrane</keyword>
<accession>A0A8X6S5R0</accession>
<reference evidence="2" key="1">
    <citation type="submission" date="2020-08" db="EMBL/GenBank/DDBJ databases">
        <title>Multicomponent nature underlies the extraordinary mechanical properties of spider dragline silk.</title>
        <authorList>
            <person name="Kono N."/>
            <person name="Nakamura H."/>
            <person name="Mori M."/>
            <person name="Yoshida Y."/>
            <person name="Ohtoshi R."/>
            <person name="Malay A.D."/>
            <person name="Moran D.A.P."/>
            <person name="Tomita M."/>
            <person name="Numata K."/>
            <person name="Arakawa K."/>
        </authorList>
    </citation>
    <scope>NUCLEOTIDE SEQUENCE</scope>
</reference>
<organism evidence="2 3">
    <name type="scientific">Trichonephila clavipes</name>
    <name type="common">Golden silk orbweaver</name>
    <name type="synonym">Nephila clavipes</name>
    <dbReference type="NCBI Taxonomy" id="2585209"/>
    <lineage>
        <taxon>Eukaryota</taxon>
        <taxon>Metazoa</taxon>
        <taxon>Ecdysozoa</taxon>
        <taxon>Arthropoda</taxon>
        <taxon>Chelicerata</taxon>
        <taxon>Arachnida</taxon>
        <taxon>Araneae</taxon>
        <taxon>Araneomorphae</taxon>
        <taxon>Entelegynae</taxon>
        <taxon>Araneoidea</taxon>
        <taxon>Nephilidae</taxon>
        <taxon>Trichonephila</taxon>
    </lineage>
</organism>
<protein>
    <submittedName>
        <fullName evidence="2">Uncharacterized protein</fullName>
    </submittedName>
</protein>
<dbReference type="AlphaFoldDB" id="A0A8X6S5R0"/>
<proteinExistence type="predicted"/>
<comment type="caution">
    <text evidence="2">The sequence shown here is derived from an EMBL/GenBank/DDBJ whole genome shotgun (WGS) entry which is preliminary data.</text>
</comment>
<keyword evidence="1" id="KW-1133">Transmembrane helix</keyword>